<dbReference type="Proteomes" id="UP000224460">
    <property type="component" value="Unassembled WGS sequence"/>
</dbReference>
<organism evidence="1 2">
    <name type="scientific">Sporanaerobium hydrogeniformans</name>
    <dbReference type="NCBI Taxonomy" id="3072179"/>
    <lineage>
        <taxon>Bacteria</taxon>
        <taxon>Bacillati</taxon>
        <taxon>Bacillota</taxon>
        <taxon>Clostridia</taxon>
        <taxon>Lachnospirales</taxon>
        <taxon>Lachnospiraceae</taxon>
        <taxon>Sporanaerobium</taxon>
    </lineage>
</organism>
<comment type="caution">
    <text evidence="1">The sequence shown here is derived from an EMBL/GenBank/DDBJ whole genome shotgun (WGS) entry which is preliminary data.</text>
</comment>
<evidence type="ECO:0000313" key="2">
    <source>
        <dbReference type="Proteomes" id="UP000224460"/>
    </source>
</evidence>
<reference evidence="1" key="1">
    <citation type="submission" date="2017-10" db="EMBL/GenBank/DDBJ databases">
        <title>Genome sequence of cellulolytic Lachnospiraceae bacterium XHS1971 isolated from hotspring sediment.</title>
        <authorList>
            <person name="Vasudevan G."/>
            <person name="Joshi A.J."/>
            <person name="Hivarkar S."/>
            <person name="Lanjekar V.B."/>
            <person name="Dhakephalkar P.K."/>
            <person name="Dagar S."/>
        </authorList>
    </citation>
    <scope>NUCLEOTIDE SEQUENCE</scope>
    <source>
        <strain evidence="1">XHS1971</strain>
    </source>
</reference>
<evidence type="ECO:0000313" key="1">
    <source>
        <dbReference type="EMBL" id="PHV71426.1"/>
    </source>
</evidence>
<keyword evidence="2" id="KW-1185">Reference proteome</keyword>
<name>A0AC61DFC8_9FIRM</name>
<proteinExistence type="predicted"/>
<sequence length="437" mass="49836">MKSYQIKKHLFFLVLWGCMILPVYGKTSLLTENTSAIGKYKVSFEKGVAFISRDGSEATPVKNGTILSKPGSYFISFYEKGVLEGIHKVTVLRQQTATTVTIKQETELEEVLKGALEDFIPTLKLNFAYGTYNMEELSALINKTIDRLVETYPKLTYQGNRMKYAAYNNPSLKVEKPVVELSFIYPLQVKNTLKLYDQSANQKIVQILKSCLEKGMSDYQIELALADYIIQNVEYSDNEVKGESYANPTLLSHTLYGALIDGKAVCDGYAHAMRYLLNAAGVPTKLVIGTTLGNVGHAWNLVKIQGAYYHLDTTWADEDKPVEGVYNYFNEQDSFMENTHTWERIKYPKAISLAYTIPYMPVNFKATYKIEKNNQVSEAISDFQKKKLQAGTFILKNVNEQRWKPEQILKQMVDELGRSISYTCYYKYNCFVVTFEI</sequence>
<protein>
    <submittedName>
        <fullName evidence="1">Uncharacterized protein</fullName>
    </submittedName>
</protein>
<dbReference type="EMBL" id="PEDL01000003">
    <property type="protein sequence ID" value="PHV71426.1"/>
    <property type="molecule type" value="Genomic_DNA"/>
</dbReference>
<gene>
    <name evidence="1" type="ORF">CS063_05090</name>
</gene>
<accession>A0AC61DFC8</accession>